<keyword evidence="1" id="KW-0812">Transmembrane</keyword>
<keyword evidence="1" id="KW-0472">Membrane</keyword>
<name>D5EN37_CORAD</name>
<dbReference type="EMBL" id="CP001998">
    <property type="protein sequence ID" value="ADE53472.1"/>
    <property type="molecule type" value="Genomic_DNA"/>
</dbReference>
<protein>
    <submittedName>
        <fullName evidence="2">Uncharacterized protein</fullName>
    </submittedName>
</protein>
<dbReference type="KEGG" id="caa:Caka_0447"/>
<keyword evidence="3" id="KW-1185">Reference proteome</keyword>
<dbReference type="Proteomes" id="UP000000925">
    <property type="component" value="Chromosome"/>
</dbReference>
<feature type="transmembrane region" description="Helical" evidence="1">
    <location>
        <begin position="29"/>
        <end position="51"/>
    </location>
</feature>
<sequence length="52" mass="6048">MYTDIIGSSLCEPGGMIYMQMNSLKRFELFQFSSAFTGVHLWLNLLFRALLR</sequence>
<proteinExistence type="predicted"/>
<evidence type="ECO:0000313" key="2">
    <source>
        <dbReference type="EMBL" id="ADE53472.1"/>
    </source>
</evidence>
<dbReference type="AlphaFoldDB" id="D5EN37"/>
<accession>D5EN37</accession>
<organism evidence="2 3">
    <name type="scientific">Coraliomargarita akajimensis (strain DSM 45221 / IAM 15411 / JCM 23193 / KCTC 12865 / 04OKA010-24)</name>
    <dbReference type="NCBI Taxonomy" id="583355"/>
    <lineage>
        <taxon>Bacteria</taxon>
        <taxon>Pseudomonadati</taxon>
        <taxon>Verrucomicrobiota</taxon>
        <taxon>Opitutia</taxon>
        <taxon>Puniceicoccales</taxon>
        <taxon>Coraliomargaritaceae</taxon>
        <taxon>Coraliomargarita</taxon>
    </lineage>
</organism>
<dbReference type="HOGENOM" id="CLU_3078812_0_0_0"/>
<evidence type="ECO:0000256" key="1">
    <source>
        <dbReference type="SAM" id="Phobius"/>
    </source>
</evidence>
<keyword evidence="1" id="KW-1133">Transmembrane helix</keyword>
<gene>
    <name evidence="2" type="ordered locus">Caka_0447</name>
</gene>
<evidence type="ECO:0000313" key="3">
    <source>
        <dbReference type="Proteomes" id="UP000000925"/>
    </source>
</evidence>
<reference evidence="2 3" key="1">
    <citation type="journal article" date="2010" name="Stand. Genomic Sci.">
        <title>Complete genome sequence of Coraliomargarita akajimensis type strain (04OKA010-24).</title>
        <authorList>
            <person name="Mavromatis K."/>
            <person name="Abt B."/>
            <person name="Brambilla E."/>
            <person name="Lapidus A."/>
            <person name="Copeland A."/>
            <person name="Deshpande S."/>
            <person name="Nolan M."/>
            <person name="Lucas S."/>
            <person name="Tice H."/>
            <person name="Cheng J.F."/>
            <person name="Han C."/>
            <person name="Detter J.C."/>
            <person name="Woyke T."/>
            <person name="Goodwin L."/>
            <person name="Pitluck S."/>
            <person name="Held B."/>
            <person name="Brettin T."/>
            <person name="Tapia R."/>
            <person name="Ivanova N."/>
            <person name="Mikhailova N."/>
            <person name="Pati A."/>
            <person name="Liolios K."/>
            <person name="Chen A."/>
            <person name="Palaniappan K."/>
            <person name="Land M."/>
            <person name="Hauser L."/>
            <person name="Chang Y.J."/>
            <person name="Jeffries C.D."/>
            <person name="Rohde M."/>
            <person name="Goker M."/>
            <person name="Bristow J."/>
            <person name="Eisen J.A."/>
            <person name="Markowitz V."/>
            <person name="Hugenholtz P."/>
            <person name="Klenk H.P."/>
            <person name="Kyrpides N.C."/>
        </authorList>
    </citation>
    <scope>NUCLEOTIDE SEQUENCE [LARGE SCALE GENOMIC DNA]</scope>
    <source>
        <strain evidence="3">DSM 45221 / IAM 15411 / JCM 23193 / KCTC 12865</strain>
    </source>
</reference>